<dbReference type="EMBL" id="CP119075">
    <property type="protein sequence ID" value="WED67332.1"/>
    <property type="molecule type" value="Genomic_DNA"/>
</dbReference>
<evidence type="ECO:0000313" key="1">
    <source>
        <dbReference type="EMBL" id="WED67332.1"/>
    </source>
</evidence>
<dbReference type="SUPFAM" id="SSF53448">
    <property type="entry name" value="Nucleotide-diphospho-sugar transferases"/>
    <property type="match status" value="1"/>
</dbReference>
<proteinExistence type="predicted"/>
<dbReference type="Proteomes" id="UP001218638">
    <property type="component" value="Chromosome"/>
</dbReference>
<organism evidence="1 2">
    <name type="scientific">Synoicihabitans lomoniglobus</name>
    <dbReference type="NCBI Taxonomy" id="2909285"/>
    <lineage>
        <taxon>Bacteria</taxon>
        <taxon>Pseudomonadati</taxon>
        <taxon>Verrucomicrobiota</taxon>
        <taxon>Opitutia</taxon>
        <taxon>Opitutales</taxon>
        <taxon>Opitutaceae</taxon>
        <taxon>Synoicihabitans</taxon>
    </lineage>
</organism>
<protein>
    <recommendedName>
        <fullName evidence="3">Glycosyl transferase</fullName>
    </recommendedName>
</protein>
<dbReference type="AlphaFoldDB" id="A0AAF0I3Z6"/>
<name>A0AAF0I3Z6_9BACT</name>
<dbReference type="InterPro" id="IPR029044">
    <property type="entry name" value="Nucleotide-diphossugar_trans"/>
</dbReference>
<dbReference type="KEGG" id="slom:PXH66_10775"/>
<evidence type="ECO:0000313" key="2">
    <source>
        <dbReference type="Proteomes" id="UP001218638"/>
    </source>
</evidence>
<dbReference type="RefSeq" id="WP_330928092.1">
    <property type="nucleotide sequence ID" value="NZ_CP119075.1"/>
</dbReference>
<accession>A0AAF0I3Z6</accession>
<evidence type="ECO:0008006" key="3">
    <source>
        <dbReference type="Google" id="ProtNLM"/>
    </source>
</evidence>
<keyword evidence="2" id="KW-1185">Reference proteome</keyword>
<reference evidence="1" key="1">
    <citation type="submission" date="2023-03" db="EMBL/GenBank/DDBJ databases">
        <title>Lomoglobus Profundus gen. nov., sp. nov., a novel member of the phylum Verrucomicrobia, isolated from deep-marine sediment of South China Sea.</title>
        <authorList>
            <person name="Ahmad T."/>
            <person name="Ishaq S.E."/>
            <person name="Wang F."/>
        </authorList>
    </citation>
    <scope>NUCLEOTIDE SEQUENCE</scope>
    <source>
        <strain evidence="1">LMO-M01</strain>
    </source>
</reference>
<gene>
    <name evidence="1" type="ORF">PXH66_10775</name>
</gene>
<sequence length="272" mass="31016">MQEAIAKLPTVSSAAGTPLEVHLLTGRNFAYQSAFCLYTLARHCPCPIAVNLYDDGTLHSESIDSLQRIFPDLVLHAHQTLVERRNEFLPREQFPVLCERWENYPHIRKIIDVHLARVGPRLVLDSDLLFWREPRFLLDWARSSGPPLHAIDAQENYGYPRGLMEELTGAPIGDRVNVGVCAIRSEQIDWEFLEYASRRMTELHGTNYYLEQALFAMLVAREGPAAIAPATDYITMPSSREIAHPTAAMHHYVDLSRIAYHRQAWRLALQST</sequence>